<dbReference type="PROSITE" id="PS51257">
    <property type="entry name" value="PROKAR_LIPOPROTEIN"/>
    <property type="match status" value="1"/>
</dbReference>
<keyword evidence="1" id="KW-0472">Membrane</keyword>
<feature type="transmembrane region" description="Helical" evidence="1">
    <location>
        <begin position="6"/>
        <end position="27"/>
    </location>
</feature>
<dbReference type="Pfam" id="PF03886">
    <property type="entry name" value="ABC_trans_aux"/>
    <property type="match status" value="1"/>
</dbReference>
<dbReference type="InterPro" id="IPR005586">
    <property type="entry name" value="ABC_trans_aux"/>
</dbReference>
<protein>
    <recommendedName>
        <fullName evidence="2">ABC-type transport auxiliary lipoprotein component domain-containing protein</fullName>
    </recommendedName>
</protein>
<dbReference type="SUPFAM" id="SSF159594">
    <property type="entry name" value="XCC0632-like"/>
    <property type="match status" value="1"/>
</dbReference>
<proteinExistence type="predicted"/>
<dbReference type="Gene3D" id="3.40.50.10610">
    <property type="entry name" value="ABC-type transport auxiliary lipoprotein component"/>
    <property type="match status" value="1"/>
</dbReference>
<dbReference type="OrthoDB" id="7618596at2"/>
<evidence type="ECO:0000259" key="2">
    <source>
        <dbReference type="Pfam" id="PF03886"/>
    </source>
</evidence>
<sequence length="207" mass="21773">MTSKKSFWPASAIAIVMVAGGCVSVLPEQPKPEAVYRLAEPEALAELRTHVVIHEPDAPRLFASRTITSQSPDGGLKVVAGVAWADRATRMFQVTMLDAFKGDGPGLAVDDVTGVSGEYELYWRVSEFSLEGTQGVCGLQLTLLDGRSRVPVAQTSVSARAQATSKGDLARARALSDAGRLCVEKAAGFIAERAVPAGTDADDSPAD</sequence>
<keyword evidence="4" id="KW-1185">Reference proteome</keyword>
<dbReference type="EMBL" id="QWGB01000014">
    <property type="protein sequence ID" value="RIJ20531.1"/>
    <property type="molecule type" value="Genomic_DNA"/>
</dbReference>
<dbReference type="RefSeq" id="WP_119380848.1">
    <property type="nucleotide sequence ID" value="NZ_QWGB01000014.1"/>
</dbReference>
<evidence type="ECO:0000313" key="4">
    <source>
        <dbReference type="Proteomes" id="UP000265431"/>
    </source>
</evidence>
<keyword evidence="1" id="KW-1133">Transmembrane helix</keyword>
<accession>A0A399QPW6</accession>
<gene>
    <name evidence="3" type="ORF">D1224_15580</name>
</gene>
<evidence type="ECO:0000313" key="3">
    <source>
        <dbReference type="EMBL" id="RIJ20531.1"/>
    </source>
</evidence>
<keyword evidence="1" id="KW-0812">Transmembrane</keyword>
<name>A0A399QPW6_9PROT</name>
<dbReference type="AlphaFoldDB" id="A0A399QPW6"/>
<reference evidence="3 4" key="1">
    <citation type="submission" date="2018-08" db="EMBL/GenBank/DDBJ databases">
        <title>Henriciella mobilis sp. nov., isolated from seawater.</title>
        <authorList>
            <person name="Cheng H."/>
            <person name="Wu Y.-H."/>
            <person name="Xu X.-W."/>
            <person name="Guo L.-L."/>
        </authorList>
    </citation>
    <scope>NUCLEOTIDE SEQUENCE [LARGE SCALE GENOMIC DNA]</scope>
    <source>
        <strain evidence="3 4">CCUG66934</strain>
    </source>
</reference>
<evidence type="ECO:0000256" key="1">
    <source>
        <dbReference type="SAM" id="Phobius"/>
    </source>
</evidence>
<organism evidence="3 4">
    <name type="scientific">Henriciella barbarensis</name>
    <dbReference type="NCBI Taxonomy" id="86342"/>
    <lineage>
        <taxon>Bacteria</taxon>
        <taxon>Pseudomonadati</taxon>
        <taxon>Pseudomonadota</taxon>
        <taxon>Alphaproteobacteria</taxon>
        <taxon>Hyphomonadales</taxon>
        <taxon>Hyphomonadaceae</taxon>
        <taxon>Henriciella</taxon>
    </lineage>
</organism>
<feature type="domain" description="ABC-type transport auxiliary lipoprotein component" evidence="2">
    <location>
        <begin position="46"/>
        <end position="178"/>
    </location>
</feature>
<comment type="caution">
    <text evidence="3">The sequence shown here is derived from an EMBL/GenBank/DDBJ whole genome shotgun (WGS) entry which is preliminary data.</text>
</comment>
<dbReference type="Proteomes" id="UP000265431">
    <property type="component" value="Unassembled WGS sequence"/>
</dbReference>